<reference evidence="1 2" key="1">
    <citation type="journal article" date="2011" name="Front. Microbiol.">
        <title>Genomic signatures of strain selection and enhancement in Bacillus atrophaeus var. globigii, a historical biowarfare simulant.</title>
        <authorList>
            <person name="Gibbons H.S."/>
            <person name="Broomall S.M."/>
            <person name="McNew L.A."/>
            <person name="Daligault H."/>
            <person name="Chapman C."/>
            <person name="Bruce D."/>
            <person name="Karavis M."/>
            <person name="Krepps M."/>
            <person name="McGregor P.A."/>
            <person name="Hong C."/>
            <person name="Park K.H."/>
            <person name="Akmal A."/>
            <person name="Feldman A."/>
            <person name="Lin J.S."/>
            <person name="Chang W.E."/>
            <person name="Higgs B.W."/>
            <person name="Demirev P."/>
            <person name="Lindquist J."/>
            <person name="Liem A."/>
            <person name="Fochler E."/>
            <person name="Read T.D."/>
            <person name="Tapia R."/>
            <person name="Johnson S."/>
            <person name="Bishop-Lilly K.A."/>
            <person name="Detter C."/>
            <person name="Han C."/>
            <person name="Sozhamannan S."/>
            <person name="Rosenzweig C.N."/>
            <person name="Skowronski E.W."/>
        </authorList>
    </citation>
    <scope>NUCLEOTIDE SEQUENCE [LARGE SCALE GENOMIC DNA]</scope>
    <source>
        <strain evidence="1 2">CC-PW-9</strain>
    </source>
</reference>
<proteinExistence type="predicted"/>
<name>A0A432ZST8_9GAMM</name>
<comment type="caution">
    <text evidence="1">The sequence shown here is derived from an EMBL/GenBank/DDBJ whole genome shotgun (WGS) entry which is preliminary data.</text>
</comment>
<dbReference type="AlphaFoldDB" id="A0A432ZST8"/>
<protein>
    <submittedName>
        <fullName evidence="1">Uncharacterized protein</fullName>
    </submittedName>
</protein>
<gene>
    <name evidence="1" type="ORF">CWI84_04760</name>
</gene>
<evidence type="ECO:0000313" key="1">
    <source>
        <dbReference type="EMBL" id="RUO80898.1"/>
    </source>
</evidence>
<organism evidence="1 2">
    <name type="scientific">Idiomarina tyrosinivorans</name>
    <dbReference type="NCBI Taxonomy" id="1445662"/>
    <lineage>
        <taxon>Bacteria</taxon>
        <taxon>Pseudomonadati</taxon>
        <taxon>Pseudomonadota</taxon>
        <taxon>Gammaproteobacteria</taxon>
        <taxon>Alteromonadales</taxon>
        <taxon>Idiomarinaceae</taxon>
        <taxon>Idiomarina</taxon>
    </lineage>
</organism>
<dbReference type="EMBL" id="PIQH01000003">
    <property type="protein sequence ID" value="RUO80898.1"/>
    <property type="molecule type" value="Genomic_DNA"/>
</dbReference>
<dbReference type="Proteomes" id="UP000287996">
    <property type="component" value="Unassembled WGS sequence"/>
</dbReference>
<accession>A0A432ZST8</accession>
<sequence length="79" mass="9065">MRRKTLHQGGEGKRKKALDAPYGTCRIRLPASRSEATFFNNIIKPSKLCGHLSFVVVQKNIVLRRQMNEVFELEIAKHT</sequence>
<evidence type="ECO:0000313" key="2">
    <source>
        <dbReference type="Proteomes" id="UP000287996"/>
    </source>
</evidence>
<keyword evidence="2" id="KW-1185">Reference proteome</keyword>